<keyword evidence="2" id="KW-0732">Signal</keyword>
<dbReference type="eggNOG" id="ENOG5032PIG">
    <property type="taxonomic scope" value="Bacteria"/>
</dbReference>
<proteinExistence type="predicted"/>
<evidence type="ECO:0008006" key="5">
    <source>
        <dbReference type="Google" id="ProtNLM"/>
    </source>
</evidence>
<evidence type="ECO:0000256" key="2">
    <source>
        <dbReference type="SAM" id="SignalP"/>
    </source>
</evidence>
<feature type="signal peptide" evidence="2">
    <location>
        <begin position="1"/>
        <end position="18"/>
    </location>
</feature>
<evidence type="ECO:0000256" key="1">
    <source>
        <dbReference type="SAM" id="MobiDB-lite"/>
    </source>
</evidence>
<reference evidence="3 4" key="1">
    <citation type="submission" date="2007-04" db="EMBL/GenBank/DDBJ databases">
        <title>Complete sequence of plasmid pNL2 of Novosphingobium aromaticivorans DSM 12444.</title>
        <authorList>
            <consortium name="US DOE Joint Genome Institute"/>
            <person name="Copeland A."/>
            <person name="Lucas S."/>
            <person name="Lapidus A."/>
            <person name="Barry K."/>
            <person name="Detter J.C."/>
            <person name="Glavina del Rio T."/>
            <person name="Hammon N."/>
            <person name="Israni S."/>
            <person name="Dalin E."/>
            <person name="Tice H."/>
            <person name="Pitluck S."/>
            <person name="Chertkov O."/>
            <person name="Han C."/>
            <person name="Thomson S."/>
            <person name="Schmutz J."/>
            <person name="Larimer F."/>
            <person name="Land M."/>
            <person name="Kyrpides N."/>
            <person name="Ivanova N."/>
            <person name="Fredrickson J."/>
            <person name="Romine M.F."/>
            <person name="Richardson P."/>
        </authorList>
    </citation>
    <scope>NUCLEOTIDE SEQUENCE [LARGE SCALE GENOMIC DNA]</scope>
    <source>
        <strain evidence="4">ATCC 700278 / DSM 12444 / CCUG 56034 / CIP 105152 / NBRC 16084 / F199</strain>
        <plasmid evidence="3 4">pNL2</plasmid>
    </source>
</reference>
<evidence type="ECO:0000313" key="4">
    <source>
        <dbReference type="Proteomes" id="UP000009134"/>
    </source>
</evidence>
<geneLocation type="plasmid" evidence="3 4">
    <name>pNL2</name>
</geneLocation>
<organism evidence="3 4">
    <name type="scientific">Novosphingobium aromaticivorans (strain ATCC 700278 / DSM 12444 / CCUG 56034 / CIP 105152 / NBRC 16084 / F199)</name>
    <dbReference type="NCBI Taxonomy" id="279238"/>
    <lineage>
        <taxon>Bacteria</taxon>
        <taxon>Pseudomonadati</taxon>
        <taxon>Pseudomonadota</taxon>
        <taxon>Alphaproteobacteria</taxon>
        <taxon>Sphingomonadales</taxon>
        <taxon>Sphingomonadaceae</taxon>
        <taxon>Novosphingobium</taxon>
    </lineage>
</organism>
<dbReference type="SUPFAM" id="SSF103088">
    <property type="entry name" value="OmpA-like"/>
    <property type="match status" value="1"/>
</dbReference>
<dbReference type="HOGENOM" id="CLU_1064903_0_0_5"/>
<evidence type="ECO:0000313" key="3">
    <source>
        <dbReference type="EMBL" id="ABP64265.1"/>
    </source>
</evidence>
<feature type="chain" id="PRO_5002676799" description="OmpA-like domain-containing protein" evidence="2">
    <location>
        <begin position="19"/>
        <end position="261"/>
    </location>
</feature>
<keyword evidence="3" id="KW-0614">Plasmid</keyword>
<feature type="region of interest" description="Disordered" evidence="1">
    <location>
        <begin position="227"/>
        <end position="246"/>
    </location>
</feature>
<dbReference type="Proteomes" id="UP000009134">
    <property type="component" value="Plasmid pNL2"/>
</dbReference>
<dbReference type="AlphaFoldDB" id="A4XEA4"/>
<dbReference type="InterPro" id="IPR036737">
    <property type="entry name" value="OmpA-like_sf"/>
</dbReference>
<keyword evidence="4" id="KW-1185">Reference proteome</keyword>
<accession>A4XEA4</accession>
<dbReference type="RefSeq" id="WP_011906652.1">
    <property type="nucleotide sequence ID" value="NC_009427.1"/>
</dbReference>
<name>A4XEA4_NOVAD</name>
<protein>
    <recommendedName>
        <fullName evidence="5">OmpA-like domain-containing protein</fullName>
    </recommendedName>
</protein>
<dbReference type="KEGG" id="nar:Saro_3405"/>
<sequence length="261" mass="28979">MRTPAFLVALAAATSAQAAEAGELVRFVTCPVYRDTDAGKKSGCWLGDDTATGKRWDVSQSPYKPDWNQAMLVEGRVSADTAHPCGAPVLDPVRTSRLDVPCTRHMIPAEGFPGRKFVLPRRNIAPLSVARPVPPGPYGERTFPVYFEFDRDFLVYQYDDWLVDNAVTWIRAARPTRLVVTGFAATTPDTVSGHSLAERSEVARERAETIAETLRRLVPSIPVETKWETASRATDDPEADGLPWQSQRRAEIRAVFEPERP</sequence>
<dbReference type="EMBL" id="CP000677">
    <property type="protein sequence ID" value="ABP64265.1"/>
    <property type="molecule type" value="Genomic_DNA"/>
</dbReference>
<gene>
    <name evidence="3" type="ordered locus">Saro_3405</name>
</gene>